<protein>
    <recommendedName>
        <fullName evidence="1">BTB domain-containing protein</fullName>
    </recommendedName>
</protein>
<dbReference type="InterPro" id="IPR011333">
    <property type="entry name" value="SKP1/BTB/POZ_sf"/>
</dbReference>
<evidence type="ECO:0000313" key="2">
    <source>
        <dbReference type="EMBL" id="KAJ5353395.1"/>
    </source>
</evidence>
<reference evidence="2" key="1">
    <citation type="submission" date="2022-12" db="EMBL/GenBank/DDBJ databases">
        <authorList>
            <person name="Petersen C."/>
        </authorList>
    </citation>
    <scope>NUCLEOTIDE SEQUENCE</scope>
    <source>
        <strain evidence="2">IBT 35673</strain>
    </source>
</reference>
<sequence length="236" mass="26836">MSDEAPETGPRHFVKEFLPLFEGPYVKIRLVPSEEEYKVSKALICARSPVFSAMFNGRFRESGEQEVELEEMEQVVSVRSVEALIQWLYQGTVCFNMKSNSENISAVIELARLGDRYNIFDLENKTADYIRTKITDYRGSPSDNSHTWCLERDHIASATALPRGHLVREVLAQASVKGYLRRPTYKFAEEAQIYPTSGADLLHEVSVTLENIACMPGQYLDPIDGGVIHMRFQHSR</sequence>
<evidence type="ECO:0000259" key="1">
    <source>
        <dbReference type="PROSITE" id="PS50097"/>
    </source>
</evidence>
<dbReference type="Proteomes" id="UP001147695">
    <property type="component" value="Unassembled WGS sequence"/>
</dbReference>
<evidence type="ECO:0000313" key="3">
    <source>
        <dbReference type="Proteomes" id="UP001147695"/>
    </source>
</evidence>
<dbReference type="Pfam" id="PF00651">
    <property type="entry name" value="BTB"/>
    <property type="match status" value="1"/>
</dbReference>
<dbReference type="PANTHER" id="PTHR47843:SF2">
    <property type="entry name" value="BTB DOMAIN-CONTAINING PROTEIN"/>
    <property type="match status" value="1"/>
</dbReference>
<proteinExistence type="predicted"/>
<dbReference type="SMART" id="SM00225">
    <property type="entry name" value="BTB"/>
    <property type="match status" value="1"/>
</dbReference>
<dbReference type="CDD" id="cd18186">
    <property type="entry name" value="BTB_POZ_ZBTB_KLHL-like"/>
    <property type="match status" value="1"/>
</dbReference>
<comment type="caution">
    <text evidence="2">The sequence shown here is derived from an EMBL/GenBank/DDBJ whole genome shotgun (WGS) entry which is preliminary data.</text>
</comment>
<reference evidence="2" key="2">
    <citation type="journal article" date="2023" name="IMA Fungus">
        <title>Comparative genomic study of the Penicillium genus elucidates a diverse pangenome and 15 lateral gene transfer events.</title>
        <authorList>
            <person name="Petersen C."/>
            <person name="Sorensen T."/>
            <person name="Nielsen M.R."/>
            <person name="Sondergaard T.E."/>
            <person name="Sorensen J.L."/>
            <person name="Fitzpatrick D.A."/>
            <person name="Frisvad J.C."/>
            <person name="Nielsen K.L."/>
        </authorList>
    </citation>
    <scope>NUCLEOTIDE SEQUENCE</scope>
    <source>
        <strain evidence="2">IBT 35673</strain>
    </source>
</reference>
<accession>A0A9W9US31</accession>
<dbReference type="SUPFAM" id="SSF54695">
    <property type="entry name" value="POZ domain"/>
    <property type="match status" value="1"/>
</dbReference>
<name>A0A9W9US31_PENBR</name>
<dbReference type="InterPro" id="IPR000210">
    <property type="entry name" value="BTB/POZ_dom"/>
</dbReference>
<feature type="domain" description="BTB" evidence="1">
    <location>
        <begin position="26"/>
        <end position="97"/>
    </location>
</feature>
<dbReference type="PANTHER" id="PTHR47843">
    <property type="entry name" value="BTB DOMAIN-CONTAINING PROTEIN-RELATED"/>
    <property type="match status" value="1"/>
</dbReference>
<organism evidence="2 3">
    <name type="scientific">Penicillium brevicompactum</name>
    <dbReference type="NCBI Taxonomy" id="5074"/>
    <lineage>
        <taxon>Eukaryota</taxon>
        <taxon>Fungi</taxon>
        <taxon>Dikarya</taxon>
        <taxon>Ascomycota</taxon>
        <taxon>Pezizomycotina</taxon>
        <taxon>Eurotiomycetes</taxon>
        <taxon>Eurotiomycetidae</taxon>
        <taxon>Eurotiales</taxon>
        <taxon>Aspergillaceae</taxon>
        <taxon>Penicillium</taxon>
    </lineage>
</organism>
<dbReference type="Gene3D" id="3.30.710.10">
    <property type="entry name" value="Potassium Channel Kv1.1, Chain A"/>
    <property type="match status" value="1"/>
</dbReference>
<dbReference type="AlphaFoldDB" id="A0A9W9US31"/>
<gene>
    <name evidence="2" type="ORF">N7452_002369</name>
</gene>
<dbReference type="PROSITE" id="PS50097">
    <property type="entry name" value="BTB"/>
    <property type="match status" value="1"/>
</dbReference>
<dbReference type="EMBL" id="JAPZBQ010000001">
    <property type="protein sequence ID" value="KAJ5353395.1"/>
    <property type="molecule type" value="Genomic_DNA"/>
</dbReference>